<feature type="transmembrane region" description="Helical" evidence="1">
    <location>
        <begin position="12"/>
        <end position="34"/>
    </location>
</feature>
<sequence>MDCRTDRWDQDLVVGVLGWEGYGAFFGGVAWGWLGGGRLRGRCLWVPWRPIVGWACGPVWWQGGGW</sequence>
<reference evidence="2" key="2">
    <citation type="submission" date="2024-07" db="EMBL/GenBank/DDBJ databases">
        <title>Streptomyces haneummycinica sp. nov., a new antibiotic-producing actinobacterium isolated from marine sediment.</title>
        <authorList>
            <person name="Uemura M."/>
            <person name="Hamada M."/>
            <person name="Hirano S."/>
            <person name="Kobayashi K."/>
            <person name="Ohshiro T."/>
            <person name="Kobayashi T."/>
            <person name="Terahara T."/>
        </authorList>
    </citation>
    <scope>NUCLEOTIDE SEQUENCE</scope>
    <source>
        <strain evidence="2">KM77-8</strain>
    </source>
</reference>
<dbReference type="EMBL" id="AP035768">
    <property type="protein sequence ID" value="BFO15961.1"/>
    <property type="molecule type" value="Genomic_DNA"/>
</dbReference>
<name>A0AAT9HF86_9ACTN</name>
<accession>A0AAT9HF86</accession>
<evidence type="ECO:0000256" key="1">
    <source>
        <dbReference type="SAM" id="Phobius"/>
    </source>
</evidence>
<evidence type="ECO:0000313" key="2">
    <source>
        <dbReference type="EMBL" id="BFO15961.1"/>
    </source>
</evidence>
<protein>
    <submittedName>
        <fullName evidence="2">Uncharacterized protein</fullName>
    </submittedName>
</protein>
<organism evidence="2">
    <name type="scientific">Streptomyces haneummycinicus</name>
    <dbReference type="NCBI Taxonomy" id="3074435"/>
    <lineage>
        <taxon>Bacteria</taxon>
        <taxon>Bacillati</taxon>
        <taxon>Actinomycetota</taxon>
        <taxon>Actinomycetes</taxon>
        <taxon>Kitasatosporales</taxon>
        <taxon>Streptomycetaceae</taxon>
        <taxon>Streptomyces</taxon>
    </lineage>
</organism>
<gene>
    <name evidence="2" type="ORF">SHKM778_23490</name>
</gene>
<keyword evidence="1" id="KW-0812">Transmembrane</keyword>
<dbReference type="AlphaFoldDB" id="A0AAT9HF86"/>
<proteinExistence type="predicted"/>
<keyword evidence="1" id="KW-0472">Membrane</keyword>
<keyword evidence="1" id="KW-1133">Transmembrane helix</keyword>
<reference evidence="2" key="1">
    <citation type="submission" date="2024-06" db="EMBL/GenBank/DDBJ databases">
        <authorList>
            <consortium name="consrtm"/>
            <person name="Uemura M."/>
            <person name="Terahara T."/>
        </authorList>
    </citation>
    <scope>NUCLEOTIDE SEQUENCE</scope>
    <source>
        <strain evidence="2">KM77-8</strain>
    </source>
</reference>